<keyword evidence="5 11" id="KW-0812">Transmembrane</keyword>
<dbReference type="InterPro" id="IPR045082">
    <property type="entry name" value="ATP_syn_F0_a_bact/chloroplast"/>
</dbReference>
<dbReference type="CDD" id="cd00310">
    <property type="entry name" value="ATP-synt_Fo_a_6"/>
    <property type="match status" value="1"/>
</dbReference>
<keyword evidence="3 11" id="KW-0813">Transport</keyword>
<evidence type="ECO:0000256" key="6">
    <source>
        <dbReference type="ARBA" id="ARBA00022781"/>
    </source>
</evidence>
<dbReference type="InterPro" id="IPR023011">
    <property type="entry name" value="ATP_synth_F0_asu_AS"/>
</dbReference>
<dbReference type="NCBIfam" id="NF004477">
    <property type="entry name" value="PRK05815.1-1"/>
    <property type="match status" value="1"/>
</dbReference>
<dbReference type="PRINTS" id="PR00123">
    <property type="entry name" value="ATPASEA"/>
</dbReference>
<evidence type="ECO:0000256" key="4">
    <source>
        <dbReference type="ARBA" id="ARBA00022547"/>
    </source>
</evidence>
<reference evidence="14" key="1">
    <citation type="journal article" date="2019" name="Int. J. Syst. Evol. Microbiol.">
        <title>The Global Catalogue of Microorganisms (GCM) 10K type strain sequencing project: providing services to taxonomists for standard genome sequencing and annotation.</title>
        <authorList>
            <consortium name="The Broad Institute Genomics Platform"/>
            <consortium name="The Broad Institute Genome Sequencing Center for Infectious Disease"/>
            <person name="Wu L."/>
            <person name="Ma J."/>
        </authorList>
    </citation>
    <scope>NUCLEOTIDE SEQUENCE [LARGE SCALE GENOMIC DNA]</scope>
    <source>
        <strain evidence="14">KCTC 22280</strain>
    </source>
</reference>
<evidence type="ECO:0000256" key="7">
    <source>
        <dbReference type="ARBA" id="ARBA00022989"/>
    </source>
</evidence>
<evidence type="ECO:0000313" key="14">
    <source>
        <dbReference type="Proteomes" id="UP000601597"/>
    </source>
</evidence>
<dbReference type="InterPro" id="IPR035908">
    <property type="entry name" value="F0_ATP_A_sf"/>
</dbReference>
<evidence type="ECO:0000256" key="3">
    <source>
        <dbReference type="ARBA" id="ARBA00022448"/>
    </source>
</evidence>
<accession>A0ABQ3APY9</accession>
<feature type="transmembrane region" description="Helical" evidence="11">
    <location>
        <begin position="61"/>
        <end position="79"/>
    </location>
</feature>
<gene>
    <name evidence="11 13" type="primary">atpB</name>
    <name evidence="13" type="ORF">GCM10007071_05690</name>
</gene>
<feature type="transmembrane region" description="Helical" evidence="11">
    <location>
        <begin position="230"/>
        <end position="248"/>
    </location>
</feature>
<keyword evidence="11" id="KW-1003">Cell membrane</keyword>
<dbReference type="InterPro" id="IPR000568">
    <property type="entry name" value="ATP_synth_F0_asu"/>
</dbReference>
<evidence type="ECO:0000256" key="9">
    <source>
        <dbReference type="ARBA" id="ARBA00023136"/>
    </source>
</evidence>
<keyword evidence="8 11" id="KW-0406">Ion transport</keyword>
<comment type="caution">
    <text evidence="13">The sequence shown here is derived from an EMBL/GenBank/DDBJ whole genome shotgun (WGS) entry which is preliminary data.</text>
</comment>
<keyword evidence="14" id="KW-1185">Reference proteome</keyword>
<evidence type="ECO:0000256" key="12">
    <source>
        <dbReference type="RuleBase" id="RU000483"/>
    </source>
</evidence>
<evidence type="ECO:0000256" key="10">
    <source>
        <dbReference type="ARBA" id="ARBA00023310"/>
    </source>
</evidence>
<dbReference type="PANTHER" id="PTHR42823:SF3">
    <property type="entry name" value="ATP SYNTHASE SUBUNIT A, CHLOROPLASTIC"/>
    <property type="match status" value="1"/>
</dbReference>
<proteinExistence type="inferred from homology"/>
<dbReference type="HAMAP" id="MF_01393">
    <property type="entry name" value="ATP_synth_a_bact"/>
    <property type="match status" value="1"/>
</dbReference>
<comment type="function">
    <text evidence="11 12">Key component of the proton channel; it plays a direct role in the translocation of protons across the membrane.</text>
</comment>
<keyword evidence="9 11" id="KW-0472">Membrane</keyword>
<feature type="transmembrane region" description="Helical" evidence="11">
    <location>
        <begin position="163"/>
        <end position="180"/>
    </location>
</feature>
<keyword evidence="7 11" id="KW-1133">Transmembrane helix</keyword>
<feature type="transmembrane region" description="Helical" evidence="11">
    <location>
        <begin position="200"/>
        <end position="223"/>
    </location>
</feature>
<dbReference type="PANTHER" id="PTHR42823">
    <property type="entry name" value="ATP SYNTHASE SUBUNIT A, CHLOROPLASTIC"/>
    <property type="match status" value="1"/>
</dbReference>
<evidence type="ECO:0000313" key="13">
    <source>
        <dbReference type="EMBL" id="GGY61707.1"/>
    </source>
</evidence>
<protein>
    <recommendedName>
        <fullName evidence="11 12">ATP synthase subunit a</fullName>
    </recommendedName>
    <alternativeName>
        <fullName evidence="11">ATP synthase F0 sector subunit a</fullName>
    </alternativeName>
    <alternativeName>
        <fullName evidence="11">F-ATPase subunit 6</fullName>
    </alternativeName>
</protein>
<dbReference type="PROSITE" id="PS00449">
    <property type="entry name" value="ATPASE_A"/>
    <property type="match status" value="1"/>
</dbReference>
<evidence type="ECO:0000256" key="11">
    <source>
        <dbReference type="HAMAP-Rule" id="MF_01393"/>
    </source>
</evidence>
<sequence length="284" mass="31597">MAADTPVEYIRHHLTNLTYGKLPEGYERADGSVVEETTWTMARTAQEAADMGFMAVHVDTMGWSIAMGVLFLGLFRFAAKHATTGQPGGLQNMVEMTVEFVQGIVRDVFHGKNPIIAPLALTMFVWILLMNTLKLIPVDYIPTVAHAMGLEYFKIVPTTDPNGTFGISIGVFLLILFYSFKVKGPGGFLKELSFTPFNHWSLIPFNLVLEILALIIKPVSLALRLFGNMYAGEVVFILIALLPLWIQWTLGVPWAIFHILVIVLQAFIFTTLAVVYLSAAHEDH</sequence>
<dbReference type="RefSeq" id="WP_189572464.1">
    <property type="nucleotide sequence ID" value="NZ_BMXV01000001.1"/>
</dbReference>
<dbReference type="EMBL" id="BMXV01000001">
    <property type="protein sequence ID" value="GGY61707.1"/>
    <property type="molecule type" value="Genomic_DNA"/>
</dbReference>
<evidence type="ECO:0000256" key="2">
    <source>
        <dbReference type="ARBA" id="ARBA00006810"/>
    </source>
</evidence>
<evidence type="ECO:0000256" key="5">
    <source>
        <dbReference type="ARBA" id="ARBA00022692"/>
    </source>
</evidence>
<dbReference type="Pfam" id="PF00119">
    <property type="entry name" value="ATP-synt_A"/>
    <property type="match status" value="1"/>
</dbReference>
<comment type="similarity">
    <text evidence="2 11 12">Belongs to the ATPase A chain family.</text>
</comment>
<comment type="subcellular location">
    <subcellularLocation>
        <location evidence="11 12">Cell membrane</location>
        <topology evidence="11 12">Multi-pass membrane protein</topology>
    </subcellularLocation>
    <subcellularLocation>
        <location evidence="1">Membrane</location>
        <topology evidence="1">Multi-pass membrane protein</topology>
    </subcellularLocation>
</comment>
<feature type="transmembrane region" description="Helical" evidence="11">
    <location>
        <begin position="254"/>
        <end position="279"/>
    </location>
</feature>
<dbReference type="SUPFAM" id="SSF81336">
    <property type="entry name" value="F1F0 ATP synthase subunit A"/>
    <property type="match status" value="1"/>
</dbReference>
<keyword evidence="6 11" id="KW-0375">Hydrogen ion transport</keyword>
<dbReference type="Proteomes" id="UP000601597">
    <property type="component" value="Unassembled WGS sequence"/>
</dbReference>
<name>A0ABQ3APY9_9GAMM</name>
<evidence type="ECO:0000256" key="1">
    <source>
        <dbReference type="ARBA" id="ARBA00004141"/>
    </source>
</evidence>
<dbReference type="Gene3D" id="1.20.120.220">
    <property type="entry name" value="ATP synthase, F0 complex, subunit A"/>
    <property type="match status" value="1"/>
</dbReference>
<organism evidence="13 14">
    <name type="scientific">Marinobacter zhanjiangensis</name>
    <dbReference type="NCBI Taxonomy" id="578215"/>
    <lineage>
        <taxon>Bacteria</taxon>
        <taxon>Pseudomonadati</taxon>
        <taxon>Pseudomonadota</taxon>
        <taxon>Gammaproteobacteria</taxon>
        <taxon>Pseudomonadales</taxon>
        <taxon>Marinobacteraceae</taxon>
        <taxon>Marinobacter</taxon>
    </lineage>
</organism>
<dbReference type="NCBIfam" id="TIGR01131">
    <property type="entry name" value="ATP_synt_6_or_A"/>
    <property type="match status" value="1"/>
</dbReference>
<evidence type="ECO:0000256" key="8">
    <source>
        <dbReference type="ARBA" id="ARBA00023065"/>
    </source>
</evidence>
<keyword evidence="10 11" id="KW-0066">ATP synthesis</keyword>
<keyword evidence="4 11" id="KW-0138">CF(0)</keyword>
<feature type="transmembrane region" description="Helical" evidence="11">
    <location>
        <begin position="115"/>
        <end position="133"/>
    </location>
</feature>